<dbReference type="RefSeq" id="WP_125017315.1">
    <property type="nucleotide sequence ID" value="NZ_RQVQ01000005.1"/>
</dbReference>
<sequence length="525" mass="59906">MNIDEAKQIITCESDYERKIVVRNIILIIILIIVIVGLVIKYAMPQLKDYISGFGSDENLNSQGFGAYYKFIVPVILLLALINPIKNLIAIKNRRKHIEKVFGFLSEGSECQIHGNHTKYLTIIALAKIKFSLNPVHYLEIGINSKNYALPLPENYVPDVVRVFSNANTAYFQEVISELYNDSEIKENYKTDLKPLNEFQSFAQNEFATEIAQMERGRRKSKNMIYLQTIIAIAFVGGFVYLSSTGTSLFTNSNQLMFIIGGFLLFTLILGYGFKFYHQKTASAGGNYLDFKKAILSRLVAFVNPKFHYIEKTYIGIDELNHSNLFEDKNYSLSGGDQIIGHYNGVAFQSCNLTISYRPNFSNEKTPDDVVFSGNYFVARFPKKFNGNIIIHPKKGFFGSLKSNDIADYLKTTGDKIRLEDPEFQKQFEVYCDDQILARYILTPAFMERLKEINVRNKGEVYISINESNIVIATNRTNAISRGGSGIDMLYVKINMELLDDIYTELTEQLTVIDTLKLNDNIWRN</sequence>
<dbReference type="OrthoDB" id="4960523at2"/>
<evidence type="ECO:0000313" key="3">
    <source>
        <dbReference type="Proteomes" id="UP000275719"/>
    </source>
</evidence>
<dbReference type="EMBL" id="RQVQ01000005">
    <property type="protein sequence ID" value="RRJ92397.1"/>
    <property type="molecule type" value="Genomic_DNA"/>
</dbReference>
<dbReference type="Pfam" id="PF11335">
    <property type="entry name" value="DUF3137"/>
    <property type="match status" value="1"/>
</dbReference>
<gene>
    <name evidence="2" type="ORF">EG240_03070</name>
</gene>
<feature type="transmembrane region" description="Helical" evidence="1">
    <location>
        <begin position="224"/>
        <end position="244"/>
    </location>
</feature>
<organism evidence="2 3">
    <name type="scientific">Paenimyroides tangerinum</name>
    <dbReference type="NCBI Taxonomy" id="2488728"/>
    <lineage>
        <taxon>Bacteria</taxon>
        <taxon>Pseudomonadati</taxon>
        <taxon>Bacteroidota</taxon>
        <taxon>Flavobacteriia</taxon>
        <taxon>Flavobacteriales</taxon>
        <taxon>Flavobacteriaceae</taxon>
        <taxon>Paenimyroides</taxon>
    </lineage>
</organism>
<keyword evidence="1" id="KW-0812">Transmembrane</keyword>
<proteinExistence type="predicted"/>
<feature type="transmembrane region" description="Helical" evidence="1">
    <location>
        <begin position="256"/>
        <end position="274"/>
    </location>
</feature>
<evidence type="ECO:0000256" key="1">
    <source>
        <dbReference type="SAM" id="Phobius"/>
    </source>
</evidence>
<keyword evidence="3" id="KW-1185">Reference proteome</keyword>
<reference evidence="2 3" key="1">
    <citation type="submission" date="2018-11" db="EMBL/GenBank/DDBJ databases">
        <title>Flavobacterium sp. nov., YIM 102701-2 draft genome.</title>
        <authorList>
            <person name="Li G."/>
            <person name="Jiang Y."/>
        </authorList>
    </citation>
    <scope>NUCLEOTIDE SEQUENCE [LARGE SCALE GENOMIC DNA]</scope>
    <source>
        <strain evidence="2 3">YIM 102701-2</strain>
    </source>
</reference>
<protein>
    <submittedName>
        <fullName evidence="2">DUF3137 domain-containing protein</fullName>
    </submittedName>
</protein>
<keyword evidence="1" id="KW-1133">Transmembrane helix</keyword>
<name>A0A3P3WDE9_9FLAO</name>
<dbReference type="AlphaFoldDB" id="A0A3P3WDE9"/>
<keyword evidence="1" id="KW-0472">Membrane</keyword>
<dbReference type="InterPro" id="IPR021484">
    <property type="entry name" value="DUF3137"/>
</dbReference>
<evidence type="ECO:0000313" key="2">
    <source>
        <dbReference type="EMBL" id="RRJ92397.1"/>
    </source>
</evidence>
<comment type="caution">
    <text evidence="2">The sequence shown here is derived from an EMBL/GenBank/DDBJ whole genome shotgun (WGS) entry which is preliminary data.</text>
</comment>
<accession>A0A3P3WDE9</accession>
<dbReference type="Proteomes" id="UP000275719">
    <property type="component" value="Unassembled WGS sequence"/>
</dbReference>
<feature type="transmembrane region" description="Helical" evidence="1">
    <location>
        <begin position="21"/>
        <end position="44"/>
    </location>
</feature>
<feature type="transmembrane region" description="Helical" evidence="1">
    <location>
        <begin position="67"/>
        <end position="85"/>
    </location>
</feature>